<evidence type="ECO:0000256" key="4">
    <source>
        <dbReference type="ARBA" id="ARBA00013208"/>
    </source>
</evidence>
<keyword evidence="7" id="KW-0472">Membrane</keyword>
<feature type="region of interest" description="Disordered" evidence="8">
    <location>
        <begin position="1"/>
        <end position="28"/>
    </location>
</feature>
<dbReference type="InterPro" id="IPR019533">
    <property type="entry name" value="Peptidase_S26"/>
</dbReference>
<evidence type="ECO:0000313" key="19">
    <source>
        <dbReference type="Proteomes" id="UP000449249"/>
    </source>
</evidence>
<comment type="catalytic activity">
    <reaction evidence="1 7">
        <text>Cleavage of hydrophobic, N-terminal signal or leader sequences from secreted and periplasmic proteins.</text>
        <dbReference type="EC" id="3.4.21.89"/>
    </reaction>
</comment>
<evidence type="ECO:0000313" key="13">
    <source>
        <dbReference type="EMBL" id="MZK16864.1"/>
    </source>
</evidence>
<evidence type="ECO:0000313" key="16">
    <source>
        <dbReference type="Proteomes" id="UP000095380"/>
    </source>
</evidence>
<sequence>MRRRSNLDFEKRRRSRKTGYRRRKAKKKGFGNLPKAKKKIHLNLEMIASTFTWIFKIVVTCLVAFVAVWYWGQRVSTVGDSMSPVLKNADVVLVNRIVYNASSPKRGDVIVFKPKGNENSHYYTKRIVGLPGETVQIVENQVYINGKKLEEDYKTTKIDTAGIAGEKLKLGGDEYFVLGDNRKNSEDSRSADIGKVKRSYIYGKAWFVASPKKDWGFVK</sequence>
<dbReference type="PANTHER" id="PTHR43390:SF1">
    <property type="entry name" value="CHLOROPLAST PROCESSING PEPTIDASE"/>
    <property type="match status" value="1"/>
</dbReference>
<dbReference type="EMBL" id="CYXO01000006">
    <property type="protein sequence ID" value="CUM94939.1"/>
    <property type="molecule type" value="Genomic_DNA"/>
</dbReference>
<dbReference type="PANTHER" id="PTHR43390">
    <property type="entry name" value="SIGNAL PEPTIDASE I"/>
    <property type="match status" value="1"/>
</dbReference>
<evidence type="ECO:0000256" key="3">
    <source>
        <dbReference type="ARBA" id="ARBA00009370"/>
    </source>
</evidence>
<dbReference type="InterPro" id="IPR019757">
    <property type="entry name" value="Pept_S26A_signal_pept_1_Lys-AS"/>
</dbReference>
<evidence type="ECO:0000313" key="10">
    <source>
        <dbReference type="EMBL" id="CUM94939.1"/>
    </source>
</evidence>
<dbReference type="GO" id="GO:0009003">
    <property type="term" value="F:signal peptidase activity"/>
    <property type="evidence" value="ECO:0007669"/>
    <property type="project" value="UniProtKB-EC"/>
</dbReference>
<dbReference type="AlphaFoldDB" id="A0A173SYV4"/>
<keyword evidence="7" id="KW-0645">Protease</keyword>
<dbReference type="OrthoDB" id="9802919at2"/>
<dbReference type="Proteomes" id="UP000446719">
    <property type="component" value="Unassembled WGS sequence"/>
</dbReference>
<reference evidence="16 17" key="1">
    <citation type="submission" date="2015-09" db="EMBL/GenBank/DDBJ databases">
        <authorList>
            <consortium name="Pathogen Informatics"/>
        </authorList>
    </citation>
    <scope>NUCLEOTIDE SEQUENCE [LARGE SCALE GENOMIC DNA]</scope>
    <source>
        <strain evidence="11 16">2789STDY5608851</strain>
        <strain evidence="10 17">2789STDY5834961</strain>
    </source>
</reference>
<dbReference type="SUPFAM" id="SSF51306">
    <property type="entry name" value="LexA/Signal peptidase"/>
    <property type="match status" value="1"/>
</dbReference>
<evidence type="ECO:0000313" key="17">
    <source>
        <dbReference type="Proteomes" id="UP000095597"/>
    </source>
</evidence>
<evidence type="ECO:0000256" key="2">
    <source>
        <dbReference type="ARBA" id="ARBA00004401"/>
    </source>
</evidence>
<evidence type="ECO:0000256" key="8">
    <source>
        <dbReference type="SAM" id="MobiDB-lite"/>
    </source>
</evidence>
<accession>A0A173SYV4</accession>
<dbReference type="Proteomes" id="UP000449249">
    <property type="component" value="Unassembled WGS sequence"/>
</dbReference>
<dbReference type="GO" id="GO:0004252">
    <property type="term" value="F:serine-type endopeptidase activity"/>
    <property type="evidence" value="ECO:0007669"/>
    <property type="project" value="InterPro"/>
</dbReference>
<dbReference type="EC" id="3.4.21.89" evidence="4 7"/>
<dbReference type="Proteomes" id="UP000095597">
    <property type="component" value="Unassembled WGS sequence"/>
</dbReference>
<dbReference type="GO" id="GO:0005886">
    <property type="term" value="C:plasma membrane"/>
    <property type="evidence" value="ECO:0007669"/>
    <property type="project" value="UniProtKB-SubCell"/>
</dbReference>
<keyword evidence="5 7" id="KW-0378">Hydrolase</keyword>
<dbReference type="InterPro" id="IPR019758">
    <property type="entry name" value="Pept_S26A_signal_pept_1_CS"/>
</dbReference>
<comment type="similarity">
    <text evidence="3 7">Belongs to the peptidase S26 family.</text>
</comment>
<name>A0A173SYV4_9FIRM</name>
<evidence type="ECO:0000313" key="18">
    <source>
        <dbReference type="Proteomes" id="UP000446719"/>
    </source>
</evidence>
<feature type="active site" evidence="6">
    <location>
        <position position="125"/>
    </location>
</feature>
<reference evidence="18 19" key="2">
    <citation type="journal article" date="2019" name="Nat. Med.">
        <title>A library of human gut bacterial isolates paired with longitudinal multiomics data enables mechanistic microbiome research.</title>
        <authorList>
            <person name="Poyet M."/>
            <person name="Groussin M."/>
            <person name="Gibbons S.M."/>
            <person name="Avila-Pacheco J."/>
            <person name="Jiang X."/>
            <person name="Kearney S.M."/>
            <person name="Perrotta A.R."/>
            <person name="Berdy B."/>
            <person name="Zhao S."/>
            <person name="Lieberman T.D."/>
            <person name="Swanson P.K."/>
            <person name="Smith M."/>
            <person name="Roesemann S."/>
            <person name="Alexander J.E."/>
            <person name="Rich S.A."/>
            <person name="Livny J."/>
            <person name="Vlamakis H."/>
            <person name="Clish C."/>
            <person name="Bullock K."/>
            <person name="Deik A."/>
            <person name="Scott J."/>
            <person name="Pierce K.A."/>
            <person name="Xavier R.J."/>
            <person name="Alm E.J."/>
        </authorList>
    </citation>
    <scope>NUCLEOTIDE SEQUENCE [LARGE SCALE GENOMIC DNA]</scope>
    <source>
        <strain evidence="12 19">BIOML-A1</strain>
        <strain evidence="14 20">BIOML-A6</strain>
        <strain evidence="13 18">BIOML-A7</strain>
    </source>
</reference>
<evidence type="ECO:0000259" key="9">
    <source>
        <dbReference type="Pfam" id="PF10502"/>
    </source>
</evidence>
<dbReference type="RefSeq" id="WP_006427261.1">
    <property type="nucleotide sequence ID" value="NZ_CAXSPU010000002.1"/>
</dbReference>
<dbReference type="PRINTS" id="PR00727">
    <property type="entry name" value="LEADERPTASE"/>
</dbReference>
<feature type="compositionally biased region" description="Basic and acidic residues" evidence="8">
    <location>
        <begin position="1"/>
        <end position="11"/>
    </location>
</feature>
<organism evidence="10 17">
    <name type="scientific">Dorea longicatena</name>
    <dbReference type="NCBI Taxonomy" id="88431"/>
    <lineage>
        <taxon>Bacteria</taxon>
        <taxon>Bacillati</taxon>
        <taxon>Bacillota</taxon>
        <taxon>Clostridia</taxon>
        <taxon>Lachnospirales</taxon>
        <taxon>Lachnospiraceae</taxon>
        <taxon>Dorea</taxon>
    </lineage>
</organism>
<dbReference type="Pfam" id="PF10502">
    <property type="entry name" value="Peptidase_S26"/>
    <property type="match status" value="1"/>
</dbReference>
<evidence type="ECO:0000256" key="7">
    <source>
        <dbReference type="RuleBase" id="RU362042"/>
    </source>
</evidence>
<dbReference type="EMBL" id="WWSH01000004">
    <property type="protein sequence ID" value="MZK10126.1"/>
    <property type="molecule type" value="Genomic_DNA"/>
</dbReference>
<evidence type="ECO:0000313" key="20">
    <source>
        <dbReference type="Proteomes" id="UP000472916"/>
    </source>
</evidence>
<dbReference type="InterPro" id="IPR000223">
    <property type="entry name" value="Pept_S26A_signal_pept_1"/>
</dbReference>
<comment type="subcellular location">
    <subcellularLocation>
        <location evidence="2">Cell membrane</location>
        <topology evidence="2">Single-pass type II membrane protein</topology>
    </subcellularLocation>
    <subcellularLocation>
        <location evidence="7">Membrane</location>
        <topology evidence="7">Single-pass type II membrane protein</topology>
    </subcellularLocation>
</comment>
<dbReference type="EMBL" id="WWSB01000002">
    <property type="protein sequence ID" value="MZK16864.1"/>
    <property type="molecule type" value="Genomic_DNA"/>
</dbReference>
<evidence type="ECO:0000256" key="1">
    <source>
        <dbReference type="ARBA" id="ARBA00000677"/>
    </source>
</evidence>
<dbReference type="PROSITE" id="PS00760">
    <property type="entry name" value="SPASE_I_2"/>
    <property type="match status" value="1"/>
</dbReference>
<feature type="domain" description="Peptidase S26" evidence="9">
    <location>
        <begin position="52"/>
        <end position="208"/>
    </location>
</feature>
<feature type="transmembrane region" description="Helical" evidence="7">
    <location>
        <begin position="47"/>
        <end position="72"/>
    </location>
</feature>
<feature type="compositionally biased region" description="Basic residues" evidence="8">
    <location>
        <begin position="12"/>
        <end position="28"/>
    </location>
</feature>
<dbReference type="CDD" id="cd06530">
    <property type="entry name" value="S26_SPase_I"/>
    <property type="match status" value="1"/>
</dbReference>
<dbReference type="EMBL" id="CYYM01000002">
    <property type="protein sequence ID" value="CUN53613.1"/>
    <property type="molecule type" value="Genomic_DNA"/>
</dbReference>
<dbReference type="Proteomes" id="UP000095380">
    <property type="component" value="Unassembled WGS sequence"/>
</dbReference>
<dbReference type="GeneID" id="93137084"/>
<dbReference type="EMBL" id="JAAIOD010000003">
    <property type="protein sequence ID" value="NSE57341.1"/>
    <property type="molecule type" value="Genomic_DNA"/>
</dbReference>
<evidence type="ECO:0000313" key="11">
    <source>
        <dbReference type="EMBL" id="CUN53613.1"/>
    </source>
</evidence>
<dbReference type="GO" id="GO:0006465">
    <property type="term" value="P:signal peptide processing"/>
    <property type="evidence" value="ECO:0007669"/>
    <property type="project" value="InterPro"/>
</dbReference>
<reference evidence="15" key="4">
    <citation type="submission" date="2020-02" db="EMBL/GenBank/DDBJ databases">
        <authorList>
            <person name="Littmann E."/>
            <person name="Sorbara M."/>
        </authorList>
    </citation>
    <scope>NUCLEOTIDE SEQUENCE</scope>
    <source>
        <strain evidence="15">MSK.10.16</strain>
    </source>
</reference>
<evidence type="ECO:0000313" key="12">
    <source>
        <dbReference type="EMBL" id="MZK10126.1"/>
    </source>
</evidence>
<evidence type="ECO:0000313" key="15">
    <source>
        <dbReference type="EMBL" id="NSE57341.1"/>
    </source>
</evidence>
<dbReference type="Gene3D" id="2.10.109.10">
    <property type="entry name" value="Umud Fragment, subunit A"/>
    <property type="match status" value="1"/>
</dbReference>
<keyword evidence="7" id="KW-1133">Transmembrane helix</keyword>
<dbReference type="Proteomes" id="UP000472916">
    <property type="component" value="Unassembled WGS sequence"/>
</dbReference>
<feature type="active site" evidence="6">
    <location>
        <position position="81"/>
    </location>
</feature>
<dbReference type="EMBL" id="WWSC01000003">
    <property type="protein sequence ID" value="MZK40719.1"/>
    <property type="molecule type" value="Genomic_DNA"/>
</dbReference>
<gene>
    <name evidence="10" type="primary">sipS_1</name>
    <name evidence="12" type="synonym">lepB</name>
    <name evidence="11" type="ORF">ERS852408_00496</name>
    <name evidence="10" type="ORF">ERS852573_01256</name>
    <name evidence="15" type="ORF">G4332_04265</name>
    <name evidence="14" type="ORF">GT528_03160</name>
    <name evidence="13" type="ORF">GT565_01745</name>
    <name evidence="12" type="ORF">GT576_07180</name>
</gene>
<dbReference type="NCBIfam" id="TIGR02227">
    <property type="entry name" value="sigpep_I_bact"/>
    <property type="match status" value="1"/>
</dbReference>
<proteinExistence type="inferred from homology"/>
<dbReference type="Proteomes" id="UP000724058">
    <property type="component" value="Unassembled WGS sequence"/>
</dbReference>
<keyword evidence="7" id="KW-0812">Transmembrane</keyword>
<dbReference type="InterPro" id="IPR036286">
    <property type="entry name" value="LexA/Signal_pep-like_sf"/>
</dbReference>
<protein>
    <recommendedName>
        <fullName evidence="4 7">Signal peptidase I</fullName>
        <ecNumber evidence="4 7">3.4.21.89</ecNumber>
    </recommendedName>
</protein>
<dbReference type="PROSITE" id="PS00761">
    <property type="entry name" value="SPASE_I_3"/>
    <property type="match status" value="1"/>
</dbReference>
<evidence type="ECO:0000256" key="5">
    <source>
        <dbReference type="ARBA" id="ARBA00022801"/>
    </source>
</evidence>
<evidence type="ECO:0000313" key="14">
    <source>
        <dbReference type="EMBL" id="MZK40719.1"/>
    </source>
</evidence>
<evidence type="ECO:0000256" key="6">
    <source>
        <dbReference type="PIRSR" id="PIRSR600223-1"/>
    </source>
</evidence>
<reference evidence="15" key="3">
    <citation type="journal article" date="2020" name="Cell Host Microbe">
        <title>Functional and Genomic Variation between Human-Derived Isolates of Lachnospiraceae Reveals Inter- and Intra-Species Diversity.</title>
        <authorList>
            <person name="Sorbara M.T."/>
            <person name="Littmann E.R."/>
            <person name="Fontana E."/>
            <person name="Moody T.U."/>
            <person name="Kohout C.E."/>
            <person name="Gjonbalaj M."/>
            <person name="Eaton V."/>
            <person name="Seok R."/>
            <person name="Leiner I.M."/>
            <person name="Pamer E.G."/>
        </authorList>
    </citation>
    <scope>NUCLEOTIDE SEQUENCE</scope>
    <source>
        <strain evidence="15">MSK.10.16</strain>
    </source>
</reference>